<dbReference type="InterPro" id="IPR052789">
    <property type="entry name" value="SSUH2_homolog"/>
</dbReference>
<reference evidence="2" key="1">
    <citation type="submission" date="2016-11" db="UniProtKB">
        <authorList>
            <consortium name="WormBaseParasite"/>
        </authorList>
    </citation>
    <scope>IDENTIFICATION</scope>
</reference>
<dbReference type="PANTHER" id="PTHR48465">
    <property type="entry name" value="PROTEIN SSUH2 HOMOLOG"/>
    <property type="match status" value="1"/>
</dbReference>
<dbReference type="PANTHER" id="PTHR48465:SF1">
    <property type="entry name" value="PROTEIN SSUH2 HOMOLOG"/>
    <property type="match status" value="1"/>
</dbReference>
<evidence type="ECO:0000313" key="2">
    <source>
        <dbReference type="WBParaSite" id="snap_masked-unitig_20749-processed-gene-0.1-mRNA-1"/>
    </source>
</evidence>
<evidence type="ECO:0000313" key="1">
    <source>
        <dbReference type="Proteomes" id="UP000095280"/>
    </source>
</evidence>
<dbReference type="WBParaSite" id="snap_masked-unitig_20749-processed-gene-0.1-mRNA-1">
    <property type="protein sequence ID" value="snap_masked-unitig_20749-processed-gene-0.1-mRNA-1"/>
    <property type="gene ID" value="snap_masked-unitig_20749-processed-gene-0.1"/>
</dbReference>
<dbReference type="Proteomes" id="UP000095280">
    <property type="component" value="Unplaced"/>
</dbReference>
<dbReference type="AlphaFoldDB" id="A0A1I8JLP6"/>
<keyword evidence="1" id="KW-1185">Reference proteome</keyword>
<accession>A0A1I8JLP6</accession>
<organism evidence="1 2">
    <name type="scientific">Macrostomum lignano</name>
    <dbReference type="NCBI Taxonomy" id="282301"/>
    <lineage>
        <taxon>Eukaryota</taxon>
        <taxon>Metazoa</taxon>
        <taxon>Spiralia</taxon>
        <taxon>Lophotrochozoa</taxon>
        <taxon>Platyhelminthes</taxon>
        <taxon>Rhabditophora</taxon>
        <taxon>Macrostomorpha</taxon>
        <taxon>Macrostomida</taxon>
        <taxon>Macrostomidae</taxon>
        <taxon>Macrostomum</taxon>
    </lineage>
</organism>
<sequence>RLPKVTEEILRNILLQYASENCCQSRQFIRDLPIIKIETTLGLACEWLIKTPVVKGWRIHYCLETYLEARYTCWTFEPFEIKKSTVAENGRPPAPWEGRVESQTGPSRMRTRRRCVPHTCRLKTVPSLALKAGCLACQRCKGRRTCAAASAGGQGKRTVLQGTVARRVACSGCDGQGKREVPGCRAHGEIEWPDLPRPAAPAVLREAEVRVAQARRRLHRGERPTCPDELVRDVSGKLIFLEEDEFVSPIQNFPYASVNEASAKLLQEAERSYRGQRSLVEKICTNSLAARRTLSSYSAAWETRRREILPVAVQLQLLHAVPTFEPLVLVDFGPCAKKRVDHSSCWRGPGVRALDPAAFEKHLTIRVGAKDEAGQSASAEHENSGADFRGEEGLLAGYFGAGQQDVSARPPGAVARVIRCALEQAVWCTTWQKSNRASEHGLMPVFLMDSNDRFVHPGTHISSEKFFEQAKPLAIELGVRQAGHLGGALAPRATPGSAPLARRALRTRTKRCGAAVAALLGHLHQVLEAQRRRAQGVPRAGVWRTQCGNRY</sequence>
<proteinExistence type="predicted"/>
<name>A0A1I8JLP6_9PLAT</name>
<protein>
    <submittedName>
        <fullName evidence="2">C2H2-type domain-containing protein</fullName>
    </submittedName>
</protein>